<keyword evidence="8 10" id="KW-0807">Transducer</keyword>
<keyword evidence="3" id="KW-0145">Chemotaxis</keyword>
<dbReference type="SMART" id="SM00283">
    <property type="entry name" value="MA"/>
    <property type="match status" value="1"/>
</dbReference>
<dbReference type="Pfam" id="PF02743">
    <property type="entry name" value="dCache_1"/>
    <property type="match status" value="1"/>
</dbReference>
<dbReference type="PROSITE" id="PS50885">
    <property type="entry name" value="HAMP"/>
    <property type="match status" value="1"/>
</dbReference>
<feature type="coiled-coil region" evidence="11">
    <location>
        <begin position="568"/>
        <end position="602"/>
    </location>
</feature>
<dbReference type="Pfam" id="PF00672">
    <property type="entry name" value="HAMP"/>
    <property type="match status" value="1"/>
</dbReference>
<dbReference type="PROSITE" id="PS50111">
    <property type="entry name" value="CHEMOTAXIS_TRANSDUC_2"/>
    <property type="match status" value="1"/>
</dbReference>
<comment type="subcellular location">
    <subcellularLocation>
        <location evidence="1">Cell inner membrane</location>
        <topology evidence="1">Multi-pass membrane protein</topology>
    </subcellularLocation>
</comment>
<dbReference type="Pfam" id="PF00015">
    <property type="entry name" value="MCPsignal"/>
    <property type="match status" value="1"/>
</dbReference>
<evidence type="ECO:0000256" key="8">
    <source>
        <dbReference type="ARBA" id="ARBA00023224"/>
    </source>
</evidence>
<dbReference type="RefSeq" id="WP_206707697.1">
    <property type="nucleotide sequence ID" value="NZ_CP059066.1"/>
</dbReference>
<dbReference type="GO" id="GO:0005886">
    <property type="term" value="C:plasma membrane"/>
    <property type="evidence" value="ECO:0007669"/>
    <property type="project" value="UniProtKB-SubCell"/>
</dbReference>
<dbReference type="InterPro" id="IPR000727">
    <property type="entry name" value="T_SNARE_dom"/>
</dbReference>
<dbReference type="KEGG" id="kme:H0A61_02794"/>
<dbReference type="PANTHER" id="PTHR32089:SF112">
    <property type="entry name" value="LYSOZYME-LIKE PROTEIN-RELATED"/>
    <property type="match status" value="1"/>
</dbReference>
<dbReference type="SMART" id="SM00304">
    <property type="entry name" value="HAMP"/>
    <property type="match status" value="1"/>
</dbReference>
<comment type="similarity">
    <text evidence="9">Belongs to the methyl-accepting chemotaxis (MCP) protein family.</text>
</comment>
<dbReference type="FunFam" id="1.10.287.950:FF:000001">
    <property type="entry name" value="Methyl-accepting chemotaxis sensory transducer"/>
    <property type="match status" value="1"/>
</dbReference>
<dbReference type="AlphaFoldDB" id="A0A8A0RSB1"/>
<dbReference type="PROSITE" id="PS50192">
    <property type="entry name" value="T_SNARE"/>
    <property type="match status" value="1"/>
</dbReference>
<feature type="domain" description="HAMP" evidence="15">
    <location>
        <begin position="300"/>
        <end position="352"/>
    </location>
</feature>
<dbReference type="InterPro" id="IPR029151">
    <property type="entry name" value="Sensor-like_sf"/>
</dbReference>
<evidence type="ECO:0000256" key="5">
    <source>
        <dbReference type="ARBA" id="ARBA00022692"/>
    </source>
</evidence>
<evidence type="ECO:0000256" key="10">
    <source>
        <dbReference type="PROSITE-ProRule" id="PRU00284"/>
    </source>
</evidence>
<feature type="transmembrane region" description="Helical" evidence="12">
    <location>
        <begin position="280"/>
        <end position="303"/>
    </location>
</feature>
<evidence type="ECO:0000259" key="13">
    <source>
        <dbReference type="PROSITE" id="PS50111"/>
    </source>
</evidence>
<dbReference type="SUPFAM" id="SSF58104">
    <property type="entry name" value="Methyl-accepting chemotaxis protein (MCP) signaling domain"/>
    <property type="match status" value="1"/>
</dbReference>
<dbReference type="InterPro" id="IPR004089">
    <property type="entry name" value="MCPsignal_dom"/>
</dbReference>
<evidence type="ECO:0000313" key="17">
    <source>
        <dbReference type="Proteomes" id="UP000662904"/>
    </source>
</evidence>
<dbReference type="InterPro" id="IPR003660">
    <property type="entry name" value="HAMP_dom"/>
</dbReference>
<feature type="domain" description="Methyl-accepting transducer" evidence="13">
    <location>
        <begin position="371"/>
        <end position="628"/>
    </location>
</feature>
<keyword evidence="6 12" id="KW-1133">Transmembrane helix</keyword>
<dbReference type="PANTHER" id="PTHR32089">
    <property type="entry name" value="METHYL-ACCEPTING CHEMOTAXIS PROTEIN MCPB"/>
    <property type="match status" value="1"/>
</dbReference>
<evidence type="ECO:0000256" key="4">
    <source>
        <dbReference type="ARBA" id="ARBA00022519"/>
    </source>
</evidence>
<dbReference type="GO" id="GO:0006935">
    <property type="term" value="P:chemotaxis"/>
    <property type="evidence" value="ECO:0007669"/>
    <property type="project" value="UniProtKB-KW"/>
</dbReference>
<accession>A0A8A0RSB1</accession>
<evidence type="ECO:0000256" key="11">
    <source>
        <dbReference type="SAM" id="Coils"/>
    </source>
</evidence>
<keyword evidence="5 12" id="KW-0812">Transmembrane</keyword>
<dbReference type="CDD" id="cd06225">
    <property type="entry name" value="HAMP"/>
    <property type="match status" value="1"/>
</dbReference>
<feature type="domain" description="T-SNARE coiled-coil homology" evidence="14">
    <location>
        <begin position="558"/>
        <end position="620"/>
    </location>
</feature>
<reference evidence="16" key="1">
    <citation type="submission" date="2020-07" db="EMBL/GenBank/DDBJ databases">
        <title>Koleobacter methoxysyntrophicus gen. nov., sp. nov., a novel anaerobic bacterium isolated from deep subsurface oil field and proposal of Koleobacterales ord. nov. in the phylum Firmicutes.</title>
        <authorList>
            <person name="Sakamoto S."/>
            <person name="Tamaki H."/>
        </authorList>
    </citation>
    <scope>NUCLEOTIDE SEQUENCE</scope>
    <source>
        <strain evidence="16">NRmbB1</strain>
    </source>
</reference>
<evidence type="ECO:0000259" key="14">
    <source>
        <dbReference type="PROSITE" id="PS50192"/>
    </source>
</evidence>
<evidence type="ECO:0000256" key="12">
    <source>
        <dbReference type="SAM" id="Phobius"/>
    </source>
</evidence>
<keyword evidence="4" id="KW-0997">Cell inner membrane</keyword>
<evidence type="ECO:0000313" key="16">
    <source>
        <dbReference type="EMBL" id="QSQ10389.1"/>
    </source>
</evidence>
<evidence type="ECO:0000256" key="1">
    <source>
        <dbReference type="ARBA" id="ARBA00004429"/>
    </source>
</evidence>
<dbReference type="GO" id="GO:0007165">
    <property type="term" value="P:signal transduction"/>
    <property type="evidence" value="ECO:0007669"/>
    <property type="project" value="UniProtKB-KW"/>
</dbReference>
<evidence type="ECO:0000256" key="6">
    <source>
        <dbReference type="ARBA" id="ARBA00022989"/>
    </source>
</evidence>
<dbReference type="EMBL" id="CP059066">
    <property type="protein sequence ID" value="QSQ10389.1"/>
    <property type="molecule type" value="Genomic_DNA"/>
</dbReference>
<dbReference type="Proteomes" id="UP000662904">
    <property type="component" value="Chromosome"/>
</dbReference>
<evidence type="ECO:0000256" key="7">
    <source>
        <dbReference type="ARBA" id="ARBA00023136"/>
    </source>
</evidence>
<evidence type="ECO:0000256" key="2">
    <source>
        <dbReference type="ARBA" id="ARBA00022475"/>
    </source>
</evidence>
<organism evidence="16 17">
    <name type="scientific">Koleobacter methoxysyntrophicus</name>
    <dbReference type="NCBI Taxonomy" id="2751313"/>
    <lineage>
        <taxon>Bacteria</taxon>
        <taxon>Bacillati</taxon>
        <taxon>Bacillota</taxon>
        <taxon>Clostridia</taxon>
        <taxon>Koleobacterales</taxon>
        <taxon>Koleobacteraceae</taxon>
        <taxon>Koleobacter</taxon>
    </lineage>
</organism>
<dbReference type="CDD" id="cd11386">
    <property type="entry name" value="MCP_signal"/>
    <property type="match status" value="1"/>
</dbReference>
<name>A0A8A0RSB1_9FIRM</name>
<keyword evidence="7 12" id="KW-0472">Membrane</keyword>
<proteinExistence type="inferred from homology"/>
<protein>
    <submittedName>
        <fullName evidence="16">Methyl-accepting chemotaxis protein PctC</fullName>
    </submittedName>
</protein>
<dbReference type="CDD" id="cd18773">
    <property type="entry name" value="PDC1_HK_sensor"/>
    <property type="match status" value="1"/>
</dbReference>
<sequence length="657" mass="72409">MKYMGLKTRLILFFIILSFMPLAITGFIVKNYAEEVLTEQVKEKTGVLLKNLSDVVETDIENNKRFLRFLASTDAVKSPDEAERINFLGKILWENPQFKFIYIADIEGNIFSFPYSTYEDIDVKELPWYKGAISYESVYIDEKVKINPDTGTPIITISCPIRDIYGNIIGVIGTDISLQNFAYLVNDTKFGETGFAYVTDSKGNIIIHRDSQKVWSNENLSSLEFVQAALNGETDFCLHQEGNQRYFVSHRPINSLKWGLFMQQDEKEAFSAVSAVTKRIVTTSLVVVFIAIILGFILSSGFITPIKKLVKSFEETSRGDLTKQIQIKDNTELGLLAKGFNQMVNNLRNIVSEVSVTADKLHASAQELASGAEESNASSEQVAEAVQQIASGANDQVKRVAEISNIVKKLFDSNHIVAVNADKTSSSTITLAQEASRSSQEMNTAVHKMESISEAVGESSNIIKNLDKQTTEIGQIINIIGEIVDQTNLLALNASIEAARAGEHGRGFAVVADEVRKLAEESGKAAKKIINIIKEIQTGSKRAVESMVSSTKVVEEGKGIVNRVNNTLNNIINKINEITKMAQEISSEIQIQDKDMEKLMEDVENISAIAQQAAAGTQEVSASSQEQNSTIEAIAASANELAEMADKLAKLVKQFKV</sequence>
<gene>
    <name evidence="16" type="primary">pctC</name>
    <name evidence="16" type="ORF">H0A61_02794</name>
</gene>
<keyword evidence="2" id="KW-1003">Cell membrane</keyword>
<evidence type="ECO:0000256" key="3">
    <source>
        <dbReference type="ARBA" id="ARBA00022500"/>
    </source>
</evidence>
<dbReference type="SUPFAM" id="SSF103190">
    <property type="entry name" value="Sensory domain-like"/>
    <property type="match status" value="1"/>
</dbReference>
<evidence type="ECO:0000256" key="9">
    <source>
        <dbReference type="ARBA" id="ARBA00029447"/>
    </source>
</evidence>
<evidence type="ECO:0000259" key="15">
    <source>
        <dbReference type="PROSITE" id="PS50885"/>
    </source>
</evidence>
<dbReference type="Gene3D" id="3.30.450.20">
    <property type="entry name" value="PAS domain"/>
    <property type="match status" value="2"/>
</dbReference>
<dbReference type="Gene3D" id="1.10.287.950">
    <property type="entry name" value="Methyl-accepting chemotaxis protein"/>
    <property type="match status" value="1"/>
</dbReference>
<dbReference type="InterPro" id="IPR033479">
    <property type="entry name" value="dCache_1"/>
</dbReference>
<dbReference type="CDD" id="cd12912">
    <property type="entry name" value="PDC2_MCP_like"/>
    <property type="match status" value="1"/>
</dbReference>
<keyword evidence="11" id="KW-0175">Coiled coil</keyword>
<keyword evidence="17" id="KW-1185">Reference proteome</keyword>